<evidence type="ECO:0000256" key="8">
    <source>
        <dbReference type="ARBA" id="ARBA00022729"/>
    </source>
</evidence>
<evidence type="ECO:0000256" key="2">
    <source>
        <dbReference type="ARBA" id="ARBA00001966"/>
    </source>
</evidence>
<dbReference type="GO" id="GO:0016491">
    <property type="term" value="F:oxidoreductase activity"/>
    <property type="evidence" value="ECO:0007669"/>
    <property type="project" value="UniProtKB-KW"/>
</dbReference>
<dbReference type="PANTHER" id="PTHR43598:SF1">
    <property type="entry name" value="FORMATE DEHYDROGENASE-O MAJOR SUBUNIT"/>
    <property type="match status" value="1"/>
</dbReference>
<evidence type="ECO:0000256" key="4">
    <source>
        <dbReference type="ARBA" id="ARBA00010312"/>
    </source>
</evidence>
<keyword evidence="5" id="KW-0004">4Fe-4S</keyword>
<dbReference type="GO" id="GO:0030313">
    <property type="term" value="C:cell envelope"/>
    <property type="evidence" value="ECO:0007669"/>
    <property type="project" value="UniProtKB-SubCell"/>
</dbReference>
<dbReference type="GO" id="GO:0009061">
    <property type="term" value="P:anaerobic respiration"/>
    <property type="evidence" value="ECO:0007669"/>
    <property type="project" value="TreeGrafter"/>
</dbReference>
<name>A0A972JAG6_9RHOO</name>
<keyword evidence="13" id="KW-0472">Membrane</keyword>
<dbReference type="NCBIfam" id="TIGR01409">
    <property type="entry name" value="TAT_signal_seq"/>
    <property type="match status" value="1"/>
</dbReference>
<dbReference type="SMART" id="SM00926">
    <property type="entry name" value="Molybdop_Fe4S4"/>
    <property type="match status" value="1"/>
</dbReference>
<evidence type="ECO:0000259" key="14">
    <source>
        <dbReference type="PROSITE" id="PS51669"/>
    </source>
</evidence>
<sequence length="960" mass="106706">MKLVKKSGSAQSPSGSGLLRKPVSRRAFLRGSGLAVGGAAVAGMIPGTMVKKAKAAKRVPDPRAEVKQVKTVCGHCSVGCSTIAEVQNGVWIGQEPAFDSPINLGAHCAKGAALRNHGHSQRRVKYPMKMVGGRWQRISWDQAIEEIGDKLLAIREESGPDAFWFAGSSKANNEGAYLQRKFAAFWGSNNCDHQARICHSTTVAGVANTWGYGAQTNSYNDINKAKAIIMCGSNAAEAHPVAMQMILRAKEGGAKLIVMDPRFTRTAAHSDVYVRFRSGTDVALMWGLLWHIFENEWEDKEYIRQRVYGMEHVREEVAKWNPQEVERVTGVGRDAMYEVAKLMADNRPGTFVWCMGGTQHTIGSNYVRAYNCLQLALGNIGVEGGGANIFRGHDNVQGATDIGPNPDNLPGYYPLAEGGWRHWSRVWGVDFDWLAARFEQMEYSDGRGGTTKPMFTPGITVSRWIDGVLEDKANVAQRDNIRAVMFWGHGPNSQTRGPEMKRAFEKLDLLVVADPYPTVSAVLHDRKENTYLLPIATQFEQAGSCTASNRSLQWREKVIDPLYEHKPDAEFAYLLARKLGFAEEMFKNYEIVNNMPTPESVLREVNRGAWSIGYTGQSPERLKEHMANQRHFDVVSLKAEGGPLDGETYCLPWPCYGTPEMKHPGTHVLYDTSKHVMEGGGNFRANFGTERDGVTLLAEDSWSKGAEIQGGYPQFDHALLKQLGWWDELTPEEKAEAEGKSWTTDLSGGIIRVAMKHGCHPFGNAKARALVWNFPDPVPVHREPLYTPRHDLTADYPTYEDRAVFYRLPTRWKSVQAKDYSREFPLIHTSGRLVEYEGAGEETRSNPYLAELKQDMFVEINPADANNANVRDGQTVWLEGPEGGRLKIKALVTNRVGRGTVFTPFHFGGHFQGEDLLAKYPEGAAPYVRGESTNTATTYGYDAVTMMQETKTTLCRVVPA</sequence>
<dbReference type="InterPro" id="IPR009010">
    <property type="entry name" value="Asp_de-COase-like_dom_sf"/>
</dbReference>
<dbReference type="GO" id="GO:0043546">
    <property type="term" value="F:molybdopterin cofactor binding"/>
    <property type="evidence" value="ECO:0007669"/>
    <property type="project" value="InterPro"/>
</dbReference>
<comment type="subcellular location">
    <subcellularLocation>
        <location evidence="3">Cell envelope</location>
    </subcellularLocation>
</comment>
<dbReference type="PROSITE" id="PS51669">
    <property type="entry name" value="4FE4S_MOW_BIS_MGD"/>
    <property type="match status" value="1"/>
</dbReference>
<keyword evidence="9" id="KW-0560">Oxidoreductase</keyword>
<dbReference type="PANTHER" id="PTHR43598">
    <property type="entry name" value="TUNGSTEN-CONTAINING FORMYLMETHANOFURAN DEHYDROGENASE 2 SUBUNIT B"/>
    <property type="match status" value="1"/>
</dbReference>
<evidence type="ECO:0000256" key="13">
    <source>
        <dbReference type="SAM" id="Phobius"/>
    </source>
</evidence>
<dbReference type="FunFam" id="3.40.228.10:FF:000002">
    <property type="entry name" value="Formate dehydrogenase subunit alpha"/>
    <property type="match status" value="1"/>
</dbReference>
<evidence type="ECO:0000256" key="11">
    <source>
        <dbReference type="ARBA" id="ARBA00023014"/>
    </source>
</evidence>
<dbReference type="RefSeq" id="WP_168987178.1">
    <property type="nucleotide sequence ID" value="NZ_CAWPHM010000133.1"/>
</dbReference>
<feature type="domain" description="4Fe-4S Mo/W bis-MGD-type" evidence="14">
    <location>
        <begin position="66"/>
        <end position="122"/>
    </location>
</feature>
<dbReference type="GO" id="GO:0051539">
    <property type="term" value="F:4 iron, 4 sulfur cluster binding"/>
    <property type="evidence" value="ECO:0007669"/>
    <property type="project" value="UniProtKB-KW"/>
</dbReference>
<dbReference type="Gene3D" id="2.20.25.90">
    <property type="entry name" value="ADC-like domains"/>
    <property type="match status" value="1"/>
</dbReference>
<feature type="region of interest" description="Disordered" evidence="12">
    <location>
        <begin position="1"/>
        <end position="21"/>
    </location>
</feature>
<gene>
    <name evidence="15" type="ORF">GPA21_05340</name>
</gene>
<dbReference type="EMBL" id="WTVM01000021">
    <property type="protein sequence ID" value="NMG02392.1"/>
    <property type="molecule type" value="Genomic_DNA"/>
</dbReference>
<evidence type="ECO:0000256" key="9">
    <source>
        <dbReference type="ARBA" id="ARBA00023002"/>
    </source>
</evidence>
<dbReference type="SUPFAM" id="SSF53706">
    <property type="entry name" value="Formate dehydrogenase/DMSO reductase, domains 1-3"/>
    <property type="match status" value="1"/>
</dbReference>
<keyword evidence="8" id="KW-0732">Signal</keyword>
<evidence type="ECO:0000256" key="7">
    <source>
        <dbReference type="ARBA" id="ARBA00022723"/>
    </source>
</evidence>
<dbReference type="CDD" id="cd02792">
    <property type="entry name" value="MopB_CT_Formate-Dh-Na-like"/>
    <property type="match status" value="1"/>
</dbReference>
<comment type="similarity">
    <text evidence="4">Belongs to the prokaryotic molybdopterin-containing oxidoreductase family.</text>
</comment>
<evidence type="ECO:0000256" key="12">
    <source>
        <dbReference type="SAM" id="MobiDB-lite"/>
    </source>
</evidence>
<dbReference type="AlphaFoldDB" id="A0A972JAG6"/>
<dbReference type="InterPro" id="IPR006657">
    <property type="entry name" value="MoPterin_dinucl-bd_dom"/>
</dbReference>
<keyword evidence="16" id="KW-1185">Reference proteome</keyword>
<dbReference type="GO" id="GO:0030151">
    <property type="term" value="F:molybdenum ion binding"/>
    <property type="evidence" value="ECO:0007669"/>
    <property type="project" value="TreeGrafter"/>
</dbReference>
<dbReference type="Gene3D" id="2.40.40.20">
    <property type="match status" value="1"/>
</dbReference>
<comment type="cofactor">
    <cofactor evidence="1">
        <name>Mo-bis(molybdopterin guanine dinucleotide)</name>
        <dbReference type="ChEBI" id="CHEBI:60539"/>
    </cofactor>
</comment>
<dbReference type="InterPro" id="IPR006656">
    <property type="entry name" value="Mopterin_OxRdtase"/>
</dbReference>
<dbReference type="Pfam" id="PF00384">
    <property type="entry name" value="Molybdopterin"/>
    <property type="match status" value="1"/>
</dbReference>
<proteinExistence type="inferred from homology"/>
<evidence type="ECO:0000256" key="5">
    <source>
        <dbReference type="ARBA" id="ARBA00022485"/>
    </source>
</evidence>
<accession>A0A972JAG6</accession>
<keyword evidence="11" id="KW-0411">Iron-sulfur</keyword>
<dbReference type="PROSITE" id="PS51318">
    <property type="entry name" value="TAT"/>
    <property type="match status" value="1"/>
</dbReference>
<dbReference type="PIRSF" id="PIRSF036643">
    <property type="entry name" value="FDH_alpha"/>
    <property type="match status" value="1"/>
</dbReference>
<evidence type="ECO:0000313" key="15">
    <source>
        <dbReference type="EMBL" id="NMG02392.1"/>
    </source>
</evidence>
<dbReference type="Gene3D" id="3.40.50.740">
    <property type="match status" value="1"/>
</dbReference>
<dbReference type="Pfam" id="PF04879">
    <property type="entry name" value="Molybdop_Fe4S4"/>
    <property type="match status" value="1"/>
</dbReference>
<dbReference type="GO" id="GO:0009055">
    <property type="term" value="F:electron transfer activity"/>
    <property type="evidence" value="ECO:0007669"/>
    <property type="project" value="TreeGrafter"/>
</dbReference>
<evidence type="ECO:0000256" key="1">
    <source>
        <dbReference type="ARBA" id="ARBA00001942"/>
    </source>
</evidence>
<evidence type="ECO:0000256" key="3">
    <source>
        <dbReference type="ARBA" id="ARBA00004196"/>
    </source>
</evidence>
<dbReference type="Gene3D" id="3.40.228.10">
    <property type="entry name" value="Dimethylsulfoxide Reductase, domain 2"/>
    <property type="match status" value="1"/>
</dbReference>
<protein>
    <submittedName>
        <fullName evidence="15">Molybdopterin-dependent oxidoreductase</fullName>
    </submittedName>
</protein>
<feature type="transmembrane region" description="Helical" evidence="13">
    <location>
        <begin position="27"/>
        <end position="45"/>
    </location>
</feature>
<dbReference type="InterPro" id="IPR006963">
    <property type="entry name" value="Mopterin_OxRdtase_4Fe-4S_dom"/>
</dbReference>
<dbReference type="Pfam" id="PF01568">
    <property type="entry name" value="Molydop_binding"/>
    <property type="match status" value="1"/>
</dbReference>
<evidence type="ECO:0000313" key="16">
    <source>
        <dbReference type="Proteomes" id="UP000599523"/>
    </source>
</evidence>
<evidence type="ECO:0000256" key="6">
    <source>
        <dbReference type="ARBA" id="ARBA00022505"/>
    </source>
</evidence>
<dbReference type="Proteomes" id="UP000599523">
    <property type="component" value="Unassembled WGS sequence"/>
</dbReference>
<evidence type="ECO:0000256" key="10">
    <source>
        <dbReference type="ARBA" id="ARBA00023004"/>
    </source>
</evidence>
<reference evidence="15" key="1">
    <citation type="submission" date="2019-12" db="EMBL/GenBank/DDBJ databases">
        <title>Comparative genomics gives insights into the taxonomy of the Azoarcus-Aromatoleum group and reveals separate origins of nif in the plant-associated Azoarcus and non-plant-associated Aromatoleum sub-groups.</title>
        <authorList>
            <person name="Lafos M."/>
            <person name="Maluk M."/>
            <person name="Batista M."/>
            <person name="Junghare M."/>
            <person name="Carmona M."/>
            <person name="Faoro H."/>
            <person name="Cruz L.M."/>
            <person name="Battistoni F."/>
            <person name="De Souza E."/>
            <person name="Pedrosa F."/>
            <person name="Chen W.-M."/>
            <person name="Poole P.S."/>
            <person name="Dixon R.A."/>
            <person name="James E.K."/>
        </authorList>
    </citation>
    <scope>NUCLEOTIDE SEQUENCE</scope>
    <source>
        <strain evidence="15">NSC3</strain>
    </source>
</reference>
<keyword evidence="13" id="KW-1133">Transmembrane helix</keyword>
<comment type="cofactor">
    <cofactor evidence="2">
        <name>[4Fe-4S] cluster</name>
        <dbReference type="ChEBI" id="CHEBI:49883"/>
    </cofactor>
</comment>
<dbReference type="InterPro" id="IPR019546">
    <property type="entry name" value="TAT_signal_bac_arc"/>
</dbReference>
<dbReference type="InterPro" id="IPR006311">
    <property type="entry name" value="TAT_signal"/>
</dbReference>
<keyword evidence="6" id="KW-0500">Molybdenum</keyword>
<keyword evidence="7" id="KW-0479">Metal-binding</keyword>
<keyword evidence="13" id="KW-0812">Transmembrane</keyword>
<keyword evidence="10" id="KW-0408">Iron</keyword>
<dbReference type="FunFam" id="2.20.25.90:FF:000006">
    <property type="entry name" value="Formate dehydrogenase alpha subunit"/>
    <property type="match status" value="1"/>
</dbReference>
<dbReference type="FunFam" id="2.40.40.20:FF:000013">
    <property type="entry name" value="Dimethyl sulfoxide reductase subunit A"/>
    <property type="match status" value="1"/>
</dbReference>
<organism evidence="15 16">
    <name type="scientific">Azoarcus taiwanensis</name>
    <dbReference type="NCBI Taxonomy" id="666964"/>
    <lineage>
        <taxon>Bacteria</taxon>
        <taxon>Pseudomonadati</taxon>
        <taxon>Pseudomonadota</taxon>
        <taxon>Betaproteobacteria</taxon>
        <taxon>Rhodocyclales</taxon>
        <taxon>Zoogloeaceae</taxon>
        <taxon>Azoarcus</taxon>
    </lineage>
</organism>
<comment type="caution">
    <text evidence="15">The sequence shown here is derived from an EMBL/GenBank/DDBJ whole genome shotgun (WGS) entry which is preliminary data.</text>
</comment>
<dbReference type="SUPFAM" id="SSF50692">
    <property type="entry name" value="ADC-like"/>
    <property type="match status" value="1"/>
</dbReference>